<accession>A0A382RBC6</accession>
<organism evidence="1">
    <name type="scientific">marine metagenome</name>
    <dbReference type="NCBI Taxonomy" id="408172"/>
    <lineage>
        <taxon>unclassified sequences</taxon>
        <taxon>metagenomes</taxon>
        <taxon>ecological metagenomes</taxon>
    </lineage>
</organism>
<gene>
    <name evidence="1" type="ORF">METZ01_LOCUS347820</name>
</gene>
<name>A0A382RBC6_9ZZZZ</name>
<evidence type="ECO:0000313" key="1">
    <source>
        <dbReference type="EMBL" id="SVC94966.1"/>
    </source>
</evidence>
<dbReference type="AlphaFoldDB" id="A0A382RBC6"/>
<dbReference type="EMBL" id="UINC01120462">
    <property type="protein sequence ID" value="SVC94966.1"/>
    <property type="molecule type" value="Genomic_DNA"/>
</dbReference>
<sequence>MMTLRLVNIFTVQGDVSNGKAHTLRTSQAPQ</sequence>
<reference evidence="1" key="1">
    <citation type="submission" date="2018-05" db="EMBL/GenBank/DDBJ databases">
        <authorList>
            <person name="Lanie J.A."/>
            <person name="Ng W.-L."/>
            <person name="Kazmierczak K.M."/>
            <person name="Andrzejewski T.M."/>
            <person name="Davidsen T.M."/>
            <person name="Wayne K.J."/>
            <person name="Tettelin H."/>
            <person name="Glass J.I."/>
            <person name="Rusch D."/>
            <person name="Podicherti R."/>
            <person name="Tsui H.-C.T."/>
            <person name="Winkler M.E."/>
        </authorList>
    </citation>
    <scope>NUCLEOTIDE SEQUENCE</scope>
</reference>
<protein>
    <submittedName>
        <fullName evidence="1">Uncharacterized protein</fullName>
    </submittedName>
</protein>
<proteinExistence type="predicted"/>